<name>B3SB57_TRIAD</name>
<dbReference type="InterPro" id="IPR021640">
    <property type="entry name" value="Mediator_Med28"/>
</dbReference>
<dbReference type="GeneID" id="6758647"/>
<keyword evidence="8" id="KW-0539">Nucleus</keyword>
<gene>
    <name evidence="11" type="ORF">TRIADDRAFT_61497</name>
</gene>
<evidence type="ECO:0000313" key="12">
    <source>
        <dbReference type="Proteomes" id="UP000009022"/>
    </source>
</evidence>
<evidence type="ECO:0000256" key="9">
    <source>
        <dbReference type="ARBA" id="ARBA00031964"/>
    </source>
</evidence>
<reference evidence="11 12" key="1">
    <citation type="journal article" date="2008" name="Nature">
        <title>The Trichoplax genome and the nature of placozoans.</title>
        <authorList>
            <person name="Srivastava M."/>
            <person name="Begovic E."/>
            <person name="Chapman J."/>
            <person name="Putnam N.H."/>
            <person name="Hellsten U."/>
            <person name="Kawashima T."/>
            <person name="Kuo A."/>
            <person name="Mitros T."/>
            <person name="Salamov A."/>
            <person name="Carpenter M.L."/>
            <person name="Signorovitch A.Y."/>
            <person name="Moreno M.A."/>
            <person name="Kamm K."/>
            <person name="Grimwood J."/>
            <person name="Schmutz J."/>
            <person name="Shapiro H."/>
            <person name="Grigoriev I.V."/>
            <person name="Buss L.W."/>
            <person name="Schierwater B."/>
            <person name="Dellaporta S.L."/>
            <person name="Rokhsar D.S."/>
        </authorList>
    </citation>
    <scope>NUCLEOTIDE SEQUENCE [LARGE SCALE GENOMIC DNA]</scope>
    <source>
        <strain evidence="11 12">Grell-BS-1999</strain>
    </source>
</reference>
<evidence type="ECO:0000256" key="6">
    <source>
        <dbReference type="ARBA" id="ARBA00023159"/>
    </source>
</evidence>
<dbReference type="PANTHER" id="PTHR13512:SF2">
    <property type="entry name" value="MEDIATOR OF RNA POLYMERASE II TRANSCRIPTION SUBUNIT 28"/>
    <property type="match status" value="1"/>
</dbReference>
<comment type="subcellular location">
    <subcellularLocation>
        <location evidence="1">Nucleus</location>
    </subcellularLocation>
</comment>
<dbReference type="PANTHER" id="PTHR13512">
    <property type="entry name" value="MEDIATOR COMPLEX SUBUNIT 28"/>
    <property type="match status" value="1"/>
</dbReference>
<dbReference type="InParanoid" id="B3SB57"/>
<keyword evidence="6" id="KW-0010">Activator</keyword>
<evidence type="ECO:0000256" key="4">
    <source>
        <dbReference type="ARBA" id="ARBA00023015"/>
    </source>
</evidence>
<protein>
    <recommendedName>
        <fullName evidence="3">Mediator of RNA polymerase II transcription subunit 28</fullName>
    </recommendedName>
    <alternativeName>
        <fullName evidence="9">Mediator complex subunit 28</fullName>
    </alternativeName>
</protein>
<dbReference type="HOGENOM" id="CLU_2226548_0_0_1"/>
<organism evidence="11 12">
    <name type="scientific">Trichoplax adhaerens</name>
    <name type="common">Trichoplax reptans</name>
    <dbReference type="NCBI Taxonomy" id="10228"/>
    <lineage>
        <taxon>Eukaryota</taxon>
        <taxon>Metazoa</taxon>
        <taxon>Placozoa</taxon>
        <taxon>Uniplacotomia</taxon>
        <taxon>Trichoplacea</taxon>
        <taxon>Trichoplacidae</taxon>
        <taxon>Trichoplax</taxon>
    </lineage>
</organism>
<feature type="coiled-coil region" evidence="10">
    <location>
        <begin position="65"/>
        <end position="99"/>
    </location>
</feature>
<dbReference type="Proteomes" id="UP000009022">
    <property type="component" value="Unassembled WGS sequence"/>
</dbReference>
<evidence type="ECO:0000313" key="11">
    <source>
        <dbReference type="EMBL" id="EDV20050.1"/>
    </source>
</evidence>
<keyword evidence="7" id="KW-0804">Transcription</keyword>
<evidence type="ECO:0000256" key="5">
    <source>
        <dbReference type="ARBA" id="ARBA00023054"/>
    </source>
</evidence>
<keyword evidence="4" id="KW-0805">Transcription regulation</keyword>
<dbReference type="FunCoup" id="B3SB57">
    <property type="interactions" value="1720"/>
</dbReference>
<dbReference type="GO" id="GO:0005634">
    <property type="term" value="C:nucleus"/>
    <property type="evidence" value="ECO:0007669"/>
    <property type="project" value="UniProtKB-SubCell"/>
</dbReference>
<dbReference type="Pfam" id="PF11594">
    <property type="entry name" value="Med28"/>
    <property type="match status" value="1"/>
</dbReference>
<dbReference type="CTD" id="6758647"/>
<dbReference type="EMBL" id="DS985263">
    <property type="protein sequence ID" value="EDV20050.1"/>
    <property type="molecule type" value="Genomic_DNA"/>
</dbReference>
<comment type="similarity">
    <text evidence="2">Belongs to the Mediator complex subunit 28 family.</text>
</comment>
<dbReference type="AlphaFoldDB" id="B3SB57"/>
<evidence type="ECO:0000256" key="7">
    <source>
        <dbReference type="ARBA" id="ARBA00023163"/>
    </source>
</evidence>
<evidence type="ECO:0000256" key="8">
    <source>
        <dbReference type="ARBA" id="ARBA00023242"/>
    </source>
</evidence>
<sequence>MSENLIDQLEDNLKDCVNCIGKKLGEEDLKVVTDKFIECSQRVEDYFLKYGITQNKVKNITYGDVAQLKDELERKELLLKRNLDKLTEYQSTLDQLHQQDLTKWKE</sequence>
<dbReference type="RefSeq" id="XP_002117434.1">
    <property type="nucleotide sequence ID" value="XM_002117398.1"/>
</dbReference>
<evidence type="ECO:0000256" key="2">
    <source>
        <dbReference type="ARBA" id="ARBA00005571"/>
    </source>
</evidence>
<evidence type="ECO:0000256" key="1">
    <source>
        <dbReference type="ARBA" id="ARBA00004123"/>
    </source>
</evidence>
<evidence type="ECO:0000256" key="3">
    <source>
        <dbReference type="ARBA" id="ARBA00019683"/>
    </source>
</evidence>
<evidence type="ECO:0000256" key="10">
    <source>
        <dbReference type="SAM" id="Coils"/>
    </source>
</evidence>
<accession>B3SB57</accession>
<keyword evidence="12" id="KW-1185">Reference proteome</keyword>
<proteinExistence type="inferred from homology"/>
<keyword evidence="5 10" id="KW-0175">Coiled coil</keyword>
<dbReference type="KEGG" id="tad:TRIADDRAFT_61497"/>